<comment type="subcellular location">
    <subcellularLocation>
        <location evidence="1">Membrane</location>
        <topology evidence="1">Multi-pass membrane protein</topology>
    </subcellularLocation>
</comment>
<dbReference type="NCBIfam" id="TIGR01297">
    <property type="entry name" value="CDF"/>
    <property type="match status" value="1"/>
</dbReference>
<accession>A0A9D2LYA2</accession>
<feature type="transmembrane region" description="Helical" evidence="7">
    <location>
        <begin position="90"/>
        <end position="107"/>
    </location>
</feature>
<dbReference type="SUPFAM" id="SSF160240">
    <property type="entry name" value="Cation efflux protein cytoplasmic domain-like"/>
    <property type="match status" value="1"/>
</dbReference>
<evidence type="ECO:0000256" key="6">
    <source>
        <dbReference type="ARBA" id="ARBA00023136"/>
    </source>
</evidence>
<proteinExistence type="inferred from homology"/>
<comment type="caution">
    <text evidence="10">The sequence shown here is derived from an EMBL/GenBank/DDBJ whole genome shotgun (WGS) entry which is preliminary data.</text>
</comment>
<gene>
    <name evidence="10" type="ORF">H9942_04690</name>
</gene>
<evidence type="ECO:0000256" key="4">
    <source>
        <dbReference type="ARBA" id="ARBA00022692"/>
    </source>
</evidence>
<dbReference type="InterPro" id="IPR002524">
    <property type="entry name" value="Cation_efflux"/>
</dbReference>
<dbReference type="AlphaFoldDB" id="A0A9D2LYA2"/>
<feature type="transmembrane region" description="Helical" evidence="7">
    <location>
        <begin position="127"/>
        <end position="147"/>
    </location>
</feature>
<dbReference type="GO" id="GO:0008324">
    <property type="term" value="F:monoatomic cation transmembrane transporter activity"/>
    <property type="evidence" value="ECO:0007669"/>
    <property type="project" value="InterPro"/>
</dbReference>
<evidence type="ECO:0000259" key="8">
    <source>
        <dbReference type="Pfam" id="PF01545"/>
    </source>
</evidence>
<evidence type="ECO:0000256" key="1">
    <source>
        <dbReference type="ARBA" id="ARBA00004141"/>
    </source>
</evidence>
<dbReference type="Proteomes" id="UP000824214">
    <property type="component" value="Unassembled WGS sequence"/>
</dbReference>
<comment type="similarity">
    <text evidence="2">Belongs to the cation diffusion facilitator (CDF) transporter (TC 2.A.4) family.</text>
</comment>
<dbReference type="InterPro" id="IPR050291">
    <property type="entry name" value="CDF_Transporter"/>
</dbReference>
<dbReference type="InterPro" id="IPR027469">
    <property type="entry name" value="Cation_efflux_TMD_sf"/>
</dbReference>
<dbReference type="InterPro" id="IPR036837">
    <property type="entry name" value="Cation_efflux_CTD_sf"/>
</dbReference>
<feature type="domain" description="Cation efflux protein cytoplasmic" evidence="9">
    <location>
        <begin position="223"/>
        <end position="298"/>
    </location>
</feature>
<name>A0A9D2LYA2_9FIRM</name>
<dbReference type="Gene3D" id="3.30.70.1350">
    <property type="entry name" value="Cation efflux protein, cytoplasmic domain"/>
    <property type="match status" value="1"/>
</dbReference>
<evidence type="ECO:0000256" key="3">
    <source>
        <dbReference type="ARBA" id="ARBA00022448"/>
    </source>
</evidence>
<dbReference type="FunFam" id="1.20.1510.10:FF:000006">
    <property type="entry name" value="Divalent cation efflux transporter"/>
    <property type="match status" value="1"/>
</dbReference>
<organism evidence="10 11">
    <name type="scientific">Candidatus Acutalibacter ornithocaccae</name>
    <dbReference type="NCBI Taxonomy" id="2838416"/>
    <lineage>
        <taxon>Bacteria</taxon>
        <taxon>Bacillati</taxon>
        <taxon>Bacillota</taxon>
        <taxon>Clostridia</taxon>
        <taxon>Eubacteriales</taxon>
        <taxon>Acutalibacteraceae</taxon>
        <taxon>Acutalibacter</taxon>
    </lineage>
</organism>
<feature type="domain" description="Cation efflux protein transmembrane" evidence="8">
    <location>
        <begin position="27"/>
        <end position="217"/>
    </location>
</feature>
<evidence type="ECO:0000259" key="9">
    <source>
        <dbReference type="Pfam" id="PF16916"/>
    </source>
</evidence>
<dbReference type="Gene3D" id="1.20.1510.10">
    <property type="entry name" value="Cation efflux protein transmembrane domain"/>
    <property type="match status" value="1"/>
</dbReference>
<reference evidence="10" key="1">
    <citation type="journal article" date="2021" name="PeerJ">
        <title>Extensive microbial diversity within the chicken gut microbiome revealed by metagenomics and culture.</title>
        <authorList>
            <person name="Gilroy R."/>
            <person name="Ravi A."/>
            <person name="Getino M."/>
            <person name="Pursley I."/>
            <person name="Horton D.L."/>
            <person name="Alikhan N.F."/>
            <person name="Baker D."/>
            <person name="Gharbi K."/>
            <person name="Hall N."/>
            <person name="Watson M."/>
            <person name="Adriaenssens E.M."/>
            <person name="Foster-Nyarko E."/>
            <person name="Jarju S."/>
            <person name="Secka A."/>
            <person name="Antonio M."/>
            <person name="Oren A."/>
            <person name="Chaudhuri R.R."/>
            <person name="La Ragione R."/>
            <person name="Hildebrand F."/>
            <person name="Pallen M.J."/>
        </authorList>
    </citation>
    <scope>NUCLEOTIDE SEQUENCE</scope>
    <source>
        <strain evidence="10">ChiBcolR8-3208</strain>
    </source>
</reference>
<evidence type="ECO:0000256" key="5">
    <source>
        <dbReference type="ARBA" id="ARBA00022989"/>
    </source>
</evidence>
<dbReference type="GO" id="GO:0016020">
    <property type="term" value="C:membrane"/>
    <property type="evidence" value="ECO:0007669"/>
    <property type="project" value="UniProtKB-SubCell"/>
</dbReference>
<evidence type="ECO:0000256" key="7">
    <source>
        <dbReference type="SAM" id="Phobius"/>
    </source>
</evidence>
<sequence>MKAFVPGYGAQDTPQVREKSGKVAGAVGIATNLLLFAIKLAAGLVSGSVAVMADAVNNLTDSGSSIVMLVGFKLAGKPADEKHPFGHARIEYLSGVIVSFIVLFLGLELGRTSFEKIISPQPADFSALALVILVVSVLLKLWQCFFYRSVGKAIHSDTVFATSSDSRNDAIATTVVLLGALITRFTGANLDGFLGLAVAVFIVVSGVKLIMETGNPLLGTAPDAALVRTIYEKILSYPGIFGIHDLTVHNYGEGKCFASVHCEVPAEEDILVSHDIIDNIERDFQRDMGIQLVIHLDPVVTGDERTNKLREQVGSLLHVVYPQAAMHDFRVVWGVTHSNVVFDVAVPFSLADSDDQVKERIAQAVSTLDPTYRAVVTVDRESTVNELES</sequence>
<dbReference type="SUPFAM" id="SSF161111">
    <property type="entry name" value="Cation efflux protein transmembrane domain-like"/>
    <property type="match status" value="1"/>
</dbReference>
<evidence type="ECO:0000313" key="10">
    <source>
        <dbReference type="EMBL" id="HJB37351.1"/>
    </source>
</evidence>
<keyword evidence="4 7" id="KW-0812">Transmembrane</keyword>
<keyword evidence="6 7" id="KW-0472">Membrane</keyword>
<dbReference type="EMBL" id="DWXZ01000094">
    <property type="protein sequence ID" value="HJB37351.1"/>
    <property type="molecule type" value="Genomic_DNA"/>
</dbReference>
<dbReference type="Pfam" id="PF01545">
    <property type="entry name" value="Cation_efflux"/>
    <property type="match status" value="1"/>
</dbReference>
<dbReference type="PANTHER" id="PTHR43840">
    <property type="entry name" value="MITOCHONDRIAL METAL TRANSPORTER 1-RELATED"/>
    <property type="match status" value="1"/>
</dbReference>
<dbReference type="InterPro" id="IPR027470">
    <property type="entry name" value="Cation_efflux_CTD"/>
</dbReference>
<feature type="transmembrane region" description="Helical" evidence="7">
    <location>
        <begin position="23"/>
        <end position="42"/>
    </location>
</feature>
<reference evidence="10" key="2">
    <citation type="submission" date="2021-04" db="EMBL/GenBank/DDBJ databases">
        <authorList>
            <person name="Gilroy R."/>
        </authorList>
    </citation>
    <scope>NUCLEOTIDE SEQUENCE</scope>
    <source>
        <strain evidence="10">ChiBcolR8-3208</strain>
    </source>
</reference>
<protein>
    <submittedName>
        <fullName evidence="10">Cation diffusion facilitator family transporter</fullName>
    </submittedName>
</protein>
<keyword evidence="3" id="KW-0813">Transport</keyword>
<dbReference type="PANTHER" id="PTHR43840:SF15">
    <property type="entry name" value="MITOCHONDRIAL METAL TRANSPORTER 1-RELATED"/>
    <property type="match status" value="1"/>
</dbReference>
<evidence type="ECO:0000256" key="2">
    <source>
        <dbReference type="ARBA" id="ARBA00008114"/>
    </source>
</evidence>
<feature type="transmembrane region" description="Helical" evidence="7">
    <location>
        <begin position="193"/>
        <end position="211"/>
    </location>
</feature>
<evidence type="ECO:0000313" key="11">
    <source>
        <dbReference type="Proteomes" id="UP000824214"/>
    </source>
</evidence>
<dbReference type="InterPro" id="IPR058533">
    <property type="entry name" value="Cation_efflux_TM"/>
</dbReference>
<keyword evidence="5 7" id="KW-1133">Transmembrane helix</keyword>
<dbReference type="Pfam" id="PF16916">
    <property type="entry name" value="ZT_dimer"/>
    <property type="match status" value="1"/>
</dbReference>